<evidence type="ECO:0000259" key="1">
    <source>
        <dbReference type="Pfam" id="PF19915"/>
    </source>
</evidence>
<sequence>MSEREEGQDAAIKYFQATTDYFWRWAEGLDVVEWQDGNTIGYREELLGMLKSLLTNGLALPQLGSVLLLLAGCSSWSDAAGERLWQQRRQYSGFLDDTLLTRNIDYTIKLLQQVAALPAELRTGVPKQHLFREVFAERTSRSIEPVQALSMVDEWASGRLDVALQGIGPSSHWSKLISDLIPLGNAGRRFEVPGSLELHLRTGLDQLPEPLPLPEPPAPEILAPPLDLMAQLAQDPRTAGLARLTQHLVAALRIPMHLQGASDQPLGGVSDVTNRGNFDRLLLSELAHDDLSLMARLVNNEALYLRREEPPRQDVRPRIILLDTTLRMWGVPRVFALAAALAWARNSRQTRPPAPVAAVALGGEQFSPLDLETFEGVVAALELLDVALHGGVALQAFARLSQTQAPADSLLITDAQLLHQPEFALALAEAKTALRFLLTVDRSGELQLYEYQNGHRVPLSAARYDLEELLFAAPPRQSRRPAQYNANSPAFLQCDPAPLYLPVTGLFMSIRNTFQVPEIGVLAINDVRRVLFWTDRNLGARELLPVIEEGNYWFGSDGQTQFYVLVSGPGRLLAYLFAPYNLEAGQVDMTQEVTSIDLSGELEAGEDIVRAAFINQRFYVQRKSRNVAVFDWQQRRLTDHHSNIFPANTHPVFRPDFGHLKRHVNNGYNVLLRISRLEVNGLSELVIQGHELRLISYAATLNHGLQLMTVASDRNAVRRVQATGAGTATLTPNEQVRFHRFTWPDGSETVVDPRGLLHLRSADASIPEITLLLIMGKPTAAWAADGTVCGPDYFTGRNPAQRVSAPEFYQQYLQRFIAHLA</sequence>
<dbReference type="InterPro" id="IPR045554">
    <property type="entry name" value="bpX0"/>
</dbReference>
<dbReference type="Pfam" id="PF19917">
    <property type="entry name" value="bpX1"/>
    <property type="match status" value="1"/>
</dbReference>
<comment type="caution">
    <text evidence="3">The sequence shown here is derived from an EMBL/GenBank/DDBJ whole genome shotgun (WGS) entry which is preliminary data.</text>
</comment>
<dbReference type="Proteomes" id="UP000664369">
    <property type="component" value="Unassembled WGS sequence"/>
</dbReference>
<dbReference type="InterPro" id="IPR045553">
    <property type="entry name" value="bpX1"/>
</dbReference>
<accession>A0ABS3QH13</accession>
<protein>
    <submittedName>
        <fullName evidence="3">Uncharacterized protein</fullName>
    </submittedName>
</protein>
<evidence type="ECO:0000259" key="2">
    <source>
        <dbReference type="Pfam" id="PF19917"/>
    </source>
</evidence>
<proteinExistence type="predicted"/>
<feature type="domain" description="MoxR-vWA-beta-propeller ternary system" evidence="2">
    <location>
        <begin position="739"/>
        <end position="819"/>
    </location>
</feature>
<evidence type="ECO:0000313" key="4">
    <source>
        <dbReference type="Proteomes" id="UP000664369"/>
    </source>
</evidence>
<dbReference type="Pfam" id="PF19915">
    <property type="entry name" value="bpX0"/>
    <property type="match status" value="1"/>
</dbReference>
<reference evidence="3 4" key="1">
    <citation type="submission" date="2021-03" db="EMBL/GenBank/DDBJ databases">
        <authorList>
            <person name="Kim M.K."/>
        </authorList>
    </citation>
    <scope>NUCLEOTIDE SEQUENCE [LARGE SCALE GENOMIC DNA]</scope>
    <source>
        <strain evidence="3 4">BT442</strain>
    </source>
</reference>
<gene>
    <name evidence="3" type="ORF">J4E00_14550</name>
</gene>
<organism evidence="3 4">
    <name type="scientific">Hymenobacter negativus</name>
    <dbReference type="NCBI Taxonomy" id="2795026"/>
    <lineage>
        <taxon>Bacteria</taxon>
        <taxon>Pseudomonadati</taxon>
        <taxon>Bacteroidota</taxon>
        <taxon>Cytophagia</taxon>
        <taxon>Cytophagales</taxon>
        <taxon>Hymenobacteraceae</taxon>
        <taxon>Hymenobacter</taxon>
    </lineage>
</organism>
<dbReference type="RefSeq" id="WP_208175912.1">
    <property type="nucleotide sequence ID" value="NZ_JAGETZ010000006.1"/>
</dbReference>
<name>A0ABS3QH13_9BACT</name>
<evidence type="ECO:0000313" key="3">
    <source>
        <dbReference type="EMBL" id="MBO2010278.1"/>
    </source>
</evidence>
<dbReference type="EMBL" id="JAGETZ010000006">
    <property type="protein sequence ID" value="MBO2010278.1"/>
    <property type="molecule type" value="Genomic_DNA"/>
</dbReference>
<keyword evidence="4" id="KW-1185">Reference proteome</keyword>
<feature type="domain" description="MoxR-vWA-beta-propeller ternary system" evidence="1">
    <location>
        <begin position="37"/>
        <end position="190"/>
    </location>
</feature>